<evidence type="ECO:0000313" key="1">
    <source>
        <dbReference type="EMBL" id="SVB37213.1"/>
    </source>
</evidence>
<dbReference type="PROSITE" id="PS51257">
    <property type="entry name" value="PROKAR_LIPOPROTEIN"/>
    <property type="match status" value="1"/>
</dbReference>
<accession>A0A382DHU8</accession>
<name>A0A382DHU8_9ZZZZ</name>
<proteinExistence type="predicted"/>
<reference evidence="1" key="1">
    <citation type="submission" date="2018-05" db="EMBL/GenBank/DDBJ databases">
        <authorList>
            <person name="Lanie J.A."/>
            <person name="Ng W.-L."/>
            <person name="Kazmierczak K.M."/>
            <person name="Andrzejewski T.M."/>
            <person name="Davidsen T.M."/>
            <person name="Wayne K.J."/>
            <person name="Tettelin H."/>
            <person name="Glass J.I."/>
            <person name="Rusch D."/>
            <person name="Podicherti R."/>
            <person name="Tsui H.-C.T."/>
            <person name="Winkler M.E."/>
        </authorList>
    </citation>
    <scope>NUCLEOTIDE SEQUENCE</scope>
</reference>
<dbReference type="EMBL" id="UINC01039154">
    <property type="protein sequence ID" value="SVB37213.1"/>
    <property type="molecule type" value="Genomic_DNA"/>
</dbReference>
<sequence length="63" mass="7203">MKTKLLTLLLALTFLFLFSCSEKEPKPKIETTKQEKLNETTFSKWDVALQGLIHTFSDSGKLL</sequence>
<organism evidence="1">
    <name type="scientific">marine metagenome</name>
    <dbReference type="NCBI Taxonomy" id="408172"/>
    <lineage>
        <taxon>unclassified sequences</taxon>
        <taxon>metagenomes</taxon>
        <taxon>ecological metagenomes</taxon>
    </lineage>
</organism>
<feature type="non-terminal residue" evidence="1">
    <location>
        <position position="63"/>
    </location>
</feature>
<dbReference type="AlphaFoldDB" id="A0A382DHU8"/>
<protein>
    <submittedName>
        <fullName evidence="1">Uncharacterized protein</fullName>
    </submittedName>
</protein>
<gene>
    <name evidence="1" type="ORF">METZ01_LOCUS190067</name>
</gene>